<dbReference type="Pfam" id="PF04267">
    <property type="entry name" value="SoxD"/>
    <property type="match status" value="1"/>
</dbReference>
<evidence type="ECO:0000313" key="1">
    <source>
        <dbReference type="EMBL" id="APE44573.1"/>
    </source>
</evidence>
<dbReference type="EMBL" id="CP018076">
    <property type="protein sequence ID" value="APE44573.1"/>
    <property type="molecule type" value="Genomic_DNA"/>
</dbReference>
<keyword evidence="2" id="KW-1185">Reference proteome</keyword>
<organism evidence="1 2">
    <name type="scientific">Sulfitobacter alexandrii</name>
    <dbReference type="NCBI Taxonomy" id="1917485"/>
    <lineage>
        <taxon>Bacteria</taxon>
        <taxon>Pseudomonadati</taxon>
        <taxon>Pseudomonadota</taxon>
        <taxon>Alphaproteobacteria</taxon>
        <taxon>Rhodobacterales</taxon>
        <taxon>Roseobacteraceae</taxon>
        <taxon>Sulfitobacter</taxon>
    </lineage>
</organism>
<dbReference type="GO" id="GO:0008115">
    <property type="term" value="F:sarcosine oxidase activity"/>
    <property type="evidence" value="ECO:0007669"/>
    <property type="project" value="InterPro"/>
</dbReference>
<protein>
    <submittedName>
        <fullName evidence="1">Sarcosine oxidase subunit delta</fullName>
    </submittedName>
</protein>
<dbReference type="OrthoDB" id="5420070at2"/>
<dbReference type="KEGG" id="suam:BOO69_14990"/>
<proteinExistence type="predicted"/>
<dbReference type="GO" id="GO:0046653">
    <property type="term" value="P:tetrahydrofolate metabolic process"/>
    <property type="evidence" value="ECO:0007669"/>
    <property type="project" value="InterPro"/>
</dbReference>
<dbReference type="InterPro" id="IPR038561">
    <property type="entry name" value="SoxD_sf"/>
</dbReference>
<evidence type="ECO:0000313" key="2">
    <source>
        <dbReference type="Proteomes" id="UP000181897"/>
    </source>
</evidence>
<dbReference type="RefSeq" id="WP_071972917.1">
    <property type="nucleotide sequence ID" value="NZ_CP018076.1"/>
</dbReference>
<accession>A0A1J0WJX1</accession>
<sequence length="88" mass="9861">MQRFTCPFCGPRDETEFHFAAEAAKVRPEPAPEVTDAAWADHLYGTDAPKGHAREVWVHLTCGEFFVMTRNTVTRDVADTEALPGRRA</sequence>
<gene>
    <name evidence="1" type="ORF">BOO69_14990</name>
</gene>
<dbReference type="AlphaFoldDB" id="A0A1J0WJX1"/>
<dbReference type="Gene3D" id="3.30.2270.10">
    <property type="entry name" value="Folate-binding superfamily"/>
    <property type="match status" value="1"/>
</dbReference>
<dbReference type="InterPro" id="IPR006279">
    <property type="entry name" value="SoxD"/>
</dbReference>
<name>A0A1J0WJX1_9RHOB</name>
<dbReference type="Proteomes" id="UP000181897">
    <property type="component" value="Chromosome"/>
</dbReference>
<dbReference type="STRING" id="1917485.BOO69_14990"/>
<reference evidence="1 2" key="1">
    <citation type="submission" date="2016-11" db="EMBL/GenBank/DDBJ databases">
        <title>Complete genome sequence of Sulfitobacter sp. AM1-D1, a toxic bacteria associated with marine dinoflagellate Alexandrium minutum in East China Sea.</title>
        <authorList>
            <person name="Yang Q."/>
            <person name="Zhang X."/>
            <person name="Tian X."/>
        </authorList>
    </citation>
    <scope>NUCLEOTIDE SEQUENCE [LARGE SCALE GENOMIC DNA]</scope>
    <source>
        <strain evidence="1 2">AM1-D1</strain>
    </source>
</reference>